<gene>
    <name evidence="4" type="ORF">LSTR_LSTR004834</name>
</gene>
<keyword evidence="5" id="KW-1185">Reference proteome</keyword>
<dbReference type="InterPro" id="IPR052630">
    <property type="entry name" value="TTC17"/>
</dbReference>
<sequence length="548" mass="60846">MIWMYRDVPLLNLGCLLQRAQLRPEAAILLHAAVDHAPNRPLSHYALATTYAGLGDYNRSVACYDNALRLRPNWVPAQRIRSSVLCHNKLDSALQSLQRSLQDILAQLKDYYDIHKQWSQEQEDLAMHQAPIQVKFHTLHHPTLGTFLTHKGRKCSPILHESDETDTILTCDSRADIGRLSNNLVIDINLSLQMLLKNVESQAHMINEHIPKPLKEGMGLLNVLPPTSSEHSPDNENENLEVIIDEIDPDEPLEMLESNHVSNLSGTSLDDEIQEINSKLKDGPGKIIDRDYESIVEAFSQVSNSMTREFQSTYPNLEYACPSKDPTDRSQTFTSLGLGHDGSWLETTTPQLLTTLVTAWLHLGQFSNFTPSQIGAVPECRSVTSVPQLTVKLLLKTAGGVLPPEPRLKSLLFSLFDGRTSSLSDLAAHLAFALQEMPSWTIATIAALYWRLLGNADQTVACLQLAVSSAPTNCKDAPLHNTGILLYRLGHEKEALLLGSLALQEAPHSFLAHYSLYTFYNAMGNKEQAVIFGRASVALQSLSEISNL</sequence>
<comment type="caution">
    <text evidence="4">The sequence shown here is derived from an EMBL/GenBank/DDBJ whole genome shotgun (WGS) entry which is preliminary data.</text>
</comment>
<dbReference type="PANTHER" id="PTHR16091:SF1">
    <property type="entry name" value="TETRATRICOPEPTIDE REPEAT PROTEIN 17"/>
    <property type="match status" value="1"/>
</dbReference>
<dbReference type="PANTHER" id="PTHR16091">
    <property type="entry name" value="TTC17 PROTEIN"/>
    <property type="match status" value="1"/>
</dbReference>
<dbReference type="InterPro" id="IPR011990">
    <property type="entry name" value="TPR-like_helical_dom_sf"/>
</dbReference>
<evidence type="ECO:0000313" key="5">
    <source>
        <dbReference type="Proteomes" id="UP000291343"/>
    </source>
</evidence>
<dbReference type="InParanoid" id="A0A482WI69"/>
<dbReference type="SMART" id="SM00028">
    <property type="entry name" value="TPR"/>
    <property type="match status" value="4"/>
</dbReference>
<dbReference type="AlphaFoldDB" id="A0A482WI69"/>
<dbReference type="GO" id="GO:0005737">
    <property type="term" value="C:cytoplasm"/>
    <property type="evidence" value="ECO:0007669"/>
    <property type="project" value="TreeGrafter"/>
</dbReference>
<dbReference type="SUPFAM" id="SSF48452">
    <property type="entry name" value="TPR-like"/>
    <property type="match status" value="1"/>
</dbReference>
<dbReference type="SMR" id="A0A482WI69"/>
<dbReference type="OrthoDB" id="2115703at2759"/>
<reference evidence="4 5" key="1">
    <citation type="journal article" date="2017" name="Gigascience">
        <title>Genome sequence of the small brown planthopper, Laodelphax striatellus.</title>
        <authorList>
            <person name="Zhu J."/>
            <person name="Jiang F."/>
            <person name="Wang X."/>
            <person name="Yang P."/>
            <person name="Bao Y."/>
            <person name="Zhao W."/>
            <person name="Wang W."/>
            <person name="Lu H."/>
            <person name="Wang Q."/>
            <person name="Cui N."/>
            <person name="Li J."/>
            <person name="Chen X."/>
            <person name="Luo L."/>
            <person name="Yu J."/>
            <person name="Kang L."/>
            <person name="Cui F."/>
        </authorList>
    </citation>
    <scope>NUCLEOTIDE SEQUENCE [LARGE SCALE GENOMIC DNA]</scope>
    <source>
        <strain evidence="4">Lst14</strain>
    </source>
</reference>
<dbReference type="GO" id="GO:0015629">
    <property type="term" value="C:actin cytoskeleton"/>
    <property type="evidence" value="ECO:0007669"/>
    <property type="project" value="TreeGrafter"/>
</dbReference>
<dbReference type="InterPro" id="IPR013105">
    <property type="entry name" value="TPR_2"/>
</dbReference>
<dbReference type="Proteomes" id="UP000291343">
    <property type="component" value="Unassembled WGS sequence"/>
</dbReference>
<dbReference type="GO" id="GO:0030041">
    <property type="term" value="P:actin filament polymerization"/>
    <property type="evidence" value="ECO:0007669"/>
    <property type="project" value="TreeGrafter"/>
</dbReference>
<feature type="repeat" description="TPR" evidence="3">
    <location>
        <begin position="41"/>
        <end position="74"/>
    </location>
</feature>
<name>A0A482WI69_LAOST</name>
<evidence type="ECO:0000256" key="1">
    <source>
        <dbReference type="ARBA" id="ARBA00022737"/>
    </source>
</evidence>
<keyword evidence="2 3" id="KW-0802">TPR repeat</keyword>
<organism evidence="4 5">
    <name type="scientific">Laodelphax striatellus</name>
    <name type="common">Small brown planthopper</name>
    <name type="synonym">Delphax striatella</name>
    <dbReference type="NCBI Taxonomy" id="195883"/>
    <lineage>
        <taxon>Eukaryota</taxon>
        <taxon>Metazoa</taxon>
        <taxon>Ecdysozoa</taxon>
        <taxon>Arthropoda</taxon>
        <taxon>Hexapoda</taxon>
        <taxon>Insecta</taxon>
        <taxon>Pterygota</taxon>
        <taxon>Neoptera</taxon>
        <taxon>Paraneoptera</taxon>
        <taxon>Hemiptera</taxon>
        <taxon>Auchenorrhyncha</taxon>
        <taxon>Fulgoroidea</taxon>
        <taxon>Delphacidae</taxon>
        <taxon>Criomorphinae</taxon>
        <taxon>Laodelphax</taxon>
    </lineage>
</organism>
<proteinExistence type="predicted"/>
<dbReference type="EMBL" id="QKKF02034760">
    <property type="protein sequence ID" value="RZF33148.1"/>
    <property type="molecule type" value="Genomic_DNA"/>
</dbReference>
<accession>A0A482WI69</accession>
<dbReference type="Pfam" id="PF07719">
    <property type="entry name" value="TPR_2"/>
    <property type="match status" value="1"/>
</dbReference>
<keyword evidence="1" id="KW-0677">Repeat</keyword>
<evidence type="ECO:0000256" key="3">
    <source>
        <dbReference type="PROSITE-ProRule" id="PRU00339"/>
    </source>
</evidence>
<dbReference type="PROSITE" id="PS50005">
    <property type="entry name" value="TPR"/>
    <property type="match status" value="1"/>
</dbReference>
<evidence type="ECO:0000256" key="2">
    <source>
        <dbReference type="ARBA" id="ARBA00022803"/>
    </source>
</evidence>
<evidence type="ECO:0000313" key="4">
    <source>
        <dbReference type="EMBL" id="RZF33148.1"/>
    </source>
</evidence>
<evidence type="ECO:0008006" key="6">
    <source>
        <dbReference type="Google" id="ProtNLM"/>
    </source>
</evidence>
<dbReference type="InterPro" id="IPR019734">
    <property type="entry name" value="TPR_rpt"/>
</dbReference>
<protein>
    <recommendedName>
        <fullName evidence="6">Tetratricopeptide repeat protein 17</fullName>
    </recommendedName>
</protein>
<dbReference type="Gene3D" id="1.25.40.10">
    <property type="entry name" value="Tetratricopeptide repeat domain"/>
    <property type="match status" value="2"/>
</dbReference>